<protein>
    <submittedName>
        <fullName evidence="1">Uncharacterized protein</fullName>
    </submittedName>
</protein>
<evidence type="ECO:0000313" key="1">
    <source>
        <dbReference type="EMBL" id="JAE32413.1"/>
    </source>
</evidence>
<accession>A0A0A9HHN0</accession>
<sequence length="21" mass="2404">MLHLASLFCSSLLLNEGHRYV</sequence>
<dbReference type="EMBL" id="GBRH01165483">
    <property type="protein sequence ID" value="JAE32413.1"/>
    <property type="molecule type" value="Transcribed_RNA"/>
</dbReference>
<organism evidence="1">
    <name type="scientific">Arundo donax</name>
    <name type="common">Giant reed</name>
    <name type="synonym">Donax arundinaceus</name>
    <dbReference type="NCBI Taxonomy" id="35708"/>
    <lineage>
        <taxon>Eukaryota</taxon>
        <taxon>Viridiplantae</taxon>
        <taxon>Streptophyta</taxon>
        <taxon>Embryophyta</taxon>
        <taxon>Tracheophyta</taxon>
        <taxon>Spermatophyta</taxon>
        <taxon>Magnoliopsida</taxon>
        <taxon>Liliopsida</taxon>
        <taxon>Poales</taxon>
        <taxon>Poaceae</taxon>
        <taxon>PACMAD clade</taxon>
        <taxon>Arundinoideae</taxon>
        <taxon>Arundineae</taxon>
        <taxon>Arundo</taxon>
    </lineage>
</organism>
<dbReference type="AlphaFoldDB" id="A0A0A9HHN0"/>
<reference evidence="1" key="2">
    <citation type="journal article" date="2015" name="Data Brief">
        <title>Shoot transcriptome of the giant reed, Arundo donax.</title>
        <authorList>
            <person name="Barrero R.A."/>
            <person name="Guerrero F.D."/>
            <person name="Moolhuijzen P."/>
            <person name="Goolsby J.A."/>
            <person name="Tidwell J."/>
            <person name="Bellgard S.E."/>
            <person name="Bellgard M.I."/>
        </authorList>
    </citation>
    <scope>NUCLEOTIDE SEQUENCE</scope>
    <source>
        <tissue evidence="1">Shoot tissue taken approximately 20 cm above the soil surface</tissue>
    </source>
</reference>
<name>A0A0A9HHN0_ARUDO</name>
<reference evidence="1" key="1">
    <citation type="submission" date="2014-09" db="EMBL/GenBank/DDBJ databases">
        <authorList>
            <person name="Magalhaes I.L.F."/>
            <person name="Oliveira U."/>
            <person name="Santos F.R."/>
            <person name="Vidigal T.H.D.A."/>
            <person name="Brescovit A.D."/>
            <person name="Santos A.J."/>
        </authorList>
    </citation>
    <scope>NUCLEOTIDE SEQUENCE</scope>
    <source>
        <tissue evidence="1">Shoot tissue taken approximately 20 cm above the soil surface</tissue>
    </source>
</reference>
<proteinExistence type="predicted"/>